<keyword evidence="4" id="KW-1185">Reference proteome</keyword>
<name>A0A835DGI4_TETSI</name>
<dbReference type="PANTHER" id="PTHR47377:SF3">
    <property type="entry name" value="RHODANESE-LIKE DOMAIN-CONTAINING PROTEIN 4A, CHLOROPLASTIC"/>
    <property type="match status" value="1"/>
</dbReference>
<dbReference type="EMBL" id="JABCRI010000008">
    <property type="protein sequence ID" value="KAF8402421.1"/>
    <property type="molecule type" value="Genomic_DNA"/>
</dbReference>
<gene>
    <name evidence="3" type="ORF">HHK36_013376</name>
</gene>
<dbReference type="InterPro" id="IPR036873">
    <property type="entry name" value="Rhodanese-like_dom_sf"/>
</dbReference>
<reference evidence="3 4" key="1">
    <citation type="submission" date="2020-04" db="EMBL/GenBank/DDBJ databases">
        <title>Plant Genome Project.</title>
        <authorList>
            <person name="Zhang R.-G."/>
        </authorList>
    </citation>
    <scope>NUCLEOTIDE SEQUENCE [LARGE SCALE GENOMIC DNA]</scope>
    <source>
        <strain evidence="3">YNK0</strain>
        <tissue evidence="3">Leaf</tissue>
    </source>
</reference>
<dbReference type="AlphaFoldDB" id="A0A835DGI4"/>
<evidence type="ECO:0000313" key="4">
    <source>
        <dbReference type="Proteomes" id="UP000655225"/>
    </source>
</evidence>
<feature type="compositionally biased region" description="Low complexity" evidence="1">
    <location>
        <begin position="374"/>
        <end position="383"/>
    </location>
</feature>
<dbReference type="PROSITE" id="PS50206">
    <property type="entry name" value="RHODANESE_3"/>
    <property type="match status" value="1"/>
</dbReference>
<evidence type="ECO:0000259" key="2">
    <source>
        <dbReference type="PROSITE" id="PS50206"/>
    </source>
</evidence>
<accession>A0A835DGI4</accession>
<dbReference type="InterPro" id="IPR001763">
    <property type="entry name" value="Rhodanese-like_dom"/>
</dbReference>
<dbReference type="PANTHER" id="PTHR47377">
    <property type="entry name" value="RHODANESE-LIKE DOMAIN-CONTAINING PROTEIN 4, CHLOROPLASTIC"/>
    <property type="match status" value="1"/>
</dbReference>
<dbReference type="OMA" id="PNYPDMK"/>
<dbReference type="SUPFAM" id="SSF52821">
    <property type="entry name" value="Rhodanese/Cell cycle control phosphatase"/>
    <property type="match status" value="1"/>
</dbReference>
<dbReference type="OrthoDB" id="1696354at2759"/>
<sequence length="413" mass="46064">METLTVALSSSLPIRNHLKSHKTTSKTTLFPLNPLQNPFSITKTASEASNSHHSSIKRVAFRSHGTPSRFTIAPSDQISNFPPLSIFSQNHLSSVILTTTHFSNRSNNRNLVHYTASFLKITPTHLPIPLQNHLLIFKAVSFLRNSLTLQLSLALMAVSAPFPCLATEITVPSEQVSDKINLESILISIDDFFNRNPFFVAGVTFIWLFVIPLTQQYLKKFKFISAIDAFRKLRDDQNSQLLDIRDKQTLLFLGSPNLKILNKSTIQVHFSEGKEEGFVKQVLGNFKDPSNSIVCVLDNFDGNSMKVAELLFKNGFKEAYAVKGGVRGKDGWQAIQETLLPPSVRILPQKKGKMSQQLEMNGEGINKRTEDNSHPSSSTSVPTSERKRVENGYINSVQATLGIKRPSSPYPNV</sequence>
<dbReference type="InterPro" id="IPR044240">
    <property type="entry name" value="STR4-like"/>
</dbReference>
<protein>
    <recommendedName>
        <fullName evidence="2">Rhodanese domain-containing protein</fullName>
    </recommendedName>
</protein>
<dbReference type="Proteomes" id="UP000655225">
    <property type="component" value="Unassembled WGS sequence"/>
</dbReference>
<evidence type="ECO:0000313" key="3">
    <source>
        <dbReference type="EMBL" id="KAF8402421.1"/>
    </source>
</evidence>
<dbReference type="Gene3D" id="3.40.250.10">
    <property type="entry name" value="Rhodanese-like domain"/>
    <property type="match status" value="1"/>
</dbReference>
<organism evidence="3 4">
    <name type="scientific">Tetracentron sinense</name>
    <name type="common">Spur-leaf</name>
    <dbReference type="NCBI Taxonomy" id="13715"/>
    <lineage>
        <taxon>Eukaryota</taxon>
        <taxon>Viridiplantae</taxon>
        <taxon>Streptophyta</taxon>
        <taxon>Embryophyta</taxon>
        <taxon>Tracheophyta</taxon>
        <taxon>Spermatophyta</taxon>
        <taxon>Magnoliopsida</taxon>
        <taxon>Trochodendrales</taxon>
        <taxon>Trochodendraceae</taxon>
        <taxon>Tetracentron</taxon>
    </lineage>
</organism>
<feature type="domain" description="Rhodanese" evidence="2">
    <location>
        <begin position="235"/>
        <end position="341"/>
    </location>
</feature>
<proteinExistence type="predicted"/>
<evidence type="ECO:0000256" key="1">
    <source>
        <dbReference type="SAM" id="MobiDB-lite"/>
    </source>
</evidence>
<comment type="caution">
    <text evidence="3">The sequence shown here is derived from an EMBL/GenBank/DDBJ whole genome shotgun (WGS) entry which is preliminary data.</text>
</comment>
<feature type="region of interest" description="Disordered" evidence="1">
    <location>
        <begin position="364"/>
        <end position="392"/>
    </location>
</feature>